<evidence type="ECO:0000313" key="1">
    <source>
        <dbReference type="EMBL" id="KFD45360.1"/>
    </source>
</evidence>
<dbReference type="EMBL" id="KL363531">
    <property type="protein sequence ID" value="KFD45360.1"/>
    <property type="molecule type" value="Genomic_DNA"/>
</dbReference>
<dbReference type="Proteomes" id="UP000030758">
    <property type="component" value="Unassembled WGS sequence"/>
</dbReference>
<keyword evidence="3" id="KW-1185">Reference proteome</keyword>
<dbReference type="Proteomes" id="UP000030764">
    <property type="component" value="Unassembled WGS sequence"/>
</dbReference>
<evidence type="ECO:0000313" key="2">
    <source>
        <dbReference type="EMBL" id="KFD69493.1"/>
    </source>
</evidence>
<feature type="non-terminal residue" evidence="2">
    <location>
        <position position="67"/>
    </location>
</feature>
<dbReference type="AlphaFoldDB" id="A0A085NJ47"/>
<sequence>MAVRVGLYRELAAIECTSSNFGAREDFFEYDRRQGEERNSYRKKLTQAAGKSNAEVKLQVCPLKEET</sequence>
<dbReference type="EMBL" id="KL367495">
    <property type="protein sequence ID" value="KFD69493.1"/>
    <property type="molecule type" value="Genomic_DNA"/>
</dbReference>
<name>A0A085NJ47_9BILA</name>
<reference evidence="2 3" key="1">
    <citation type="journal article" date="2014" name="Nat. Genet.">
        <title>Genome and transcriptome of the porcine whipworm Trichuris suis.</title>
        <authorList>
            <person name="Jex A.R."/>
            <person name="Nejsum P."/>
            <person name="Schwarz E.M."/>
            <person name="Hu L."/>
            <person name="Young N.D."/>
            <person name="Hall R.S."/>
            <person name="Korhonen P.K."/>
            <person name="Liao S."/>
            <person name="Thamsborg S."/>
            <person name="Xia J."/>
            <person name="Xu P."/>
            <person name="Wang S."/>
            <person name="Scheerlinck J.P."/>
            <person name="Hofmann A."/>
            <person name="Sternberg P.W."/>
            <person name="Wang J."/>
            <person name="Gasser R.B."/>
        </authorList>
    </citation>
    <scope>NUCLEOTIDE SEQUENCE [LARGE SCALE GENOMIC DNA]</scope>
    <source>
        <strain evidence="2">DCEP-RM93F</strain>
        <strain evidence="1">DCEP-RM93M</strain>
    </source>
</reference>
<gene>
    <name evidence="1" type="ORF">M513_13762</name>
    <name evidence="2" type="ORF">M514_13762</name>
</gene>
<evidence type="ECO:0000313" key="3">
    <source>
        <dbReference type="Proteomes" id="UP000030764"/>
    </source>
</evidence>
<accession>A0A085NJ47</accession>
<protein>
    <submittedName>
        <fullName evidence="2">Uncharacterized protein</fullName>
    </submittedName>
</protein>
<organism evidence="2">
    <name type="scientific">Trichuris suis</name>
    <name type="common">pig whipworm</name>
    <dbReference type="NCBI Taxonomy" id="68888"/>
    <lineage>
        <taxon>Eukaryota</taxon>
        <taxon>Metazoa</taxon>
        <taxon>Ecdysozoa</taxon>
        <taxon>Nematoda</taxon>
        <taxon>Enoplea</taxon>
        <taxon>Dorylaimia</taxon>
        <taxon>Trichinellida</taxon>
        <taxon>Trichuridae</taxon>
        <taxon>Trichuris</taxon>
    </lineage>
</organism>
<proteinExistence type="predicted"/>